<proteinExistence type="predicted"/>
<gene>
    <name evidence="2" type="ORF">AOG54_07130</name>
    <name evidence="1" type="ORF">SE19_05420</name>
</gene>
<name>A0A0P9DA39_9ARCH</name>
<keyword evidence="3" id="KW-1185">Reference proteome</keyword>
<dbReference type="Pfam" id="PF02635">
    <property type="entry name" value="DsrE"/>
    <property type="match status" value="1"/>
</dbReference>
<dbReference type="EMBL" id="LKBG01000005">
    <property type="protein sequence ID" value="KQB36632.1"/>
    <property type="molecule type" value="Genomic_DNA"/>
</dbReference>
<accession>A0A0P9DA39</accession>
<dbReference type="Proteomes" id="UP000050320">
    <property type="component" value="Unassembled WGS sequence"/>
</dbReference>
<dbReference type="SUPFAM" id="SSF75169">
    <property type="entry name" value="DsrEFH-like"/>
    <property type="match status" value="1"/>
</dbReference>
<dbReference type="PATRIC" id="fig|507754.4.peg.1648"/>
<reference evidence="2 3" key="2">
    <citation type="submission" date="2015-09" db="EMBL/GenBank/DDBJ databases">
        <title>Heavy metals and arsenic resistance mechanisms in polyextremophilic archaea of the family Ferroplasmaceae.</title>
        <authorList>
            <person name="Bulaev A.G."/>
            <person name="Kanygina A.V."/>
        </authorList>
    </citation>
    <scope>NUCLEOTIDE SEQUENCE [LARGE SCALE GENOMIC DNA]</scope>
    <source>
        <strain evidence="2 3">VT</strain>
    </source>
</reference>
<dbReference type="RefSeq" id="WP_048101480.1">
    <property type="nucleotide sequence ID" value="NZ_LJCQ01000241.1"/>
</dbReference>
<dbReference type="GeneID" id="84222522"/>
<evidence type="ECO:0000313" key="1">
    <source>
        <dbReference type="EMBL" id="KPV46457.1"/>
    </source>
</evidence>
<dbReference type="InterPro" id="IPR003787">
    <property type="entry name" value="Sulphur_relay_DsrE/F-like"/>
</dbReference>
<dbReference type="Proteomes" id="UP000050515">
    <property type="component" value="Unassembled WGS sequence"/>
</dbReference>
<sequence length="115" mass="12492">MAKLFVISTAGKDDINRANMAMNFAYNAVKNAGATVAFMFLGRGVETLLKDSGGSKPMLDMINNMKELNIDVMYCKVSLKGLGLNPEIIFDGIRDVMGGVETAKRVDEGYSVITF</sequence>
<dbReference type="OrthoDB" id="216309at2157"/>
<organism evidence="1 4">
    <name type="scientific">Acidiplasma aeolicum</name>
    <dbReference type="NCBI Taxonomy" id="507754"/>
    <lineage>
        <taxon>Archaea</taxon>
        <taxon>Methanobacteriati</taxon>
        <taxon>Thermoplasmatota</taxon>
        <taxon>Thermoplasmata</taxon>
        <taxon>Thermoplasmatales</taxon>
        <taxon>Ferroplasmaceae</taxon>
        <taxon>Acidiplasma</taxon>
    </lineage>
</organism>
<evidence type="ECO:0000313" key="2">
    <source>
        <dbReference type="EMBL" id="KQB36632.1"/>
    </source>
</evidence>
<dbReference type="AlphaFoldDB" id="A0A0P9DA39"/>
<evidence type="ECO:0000313" key="4">
    <source>
        <dbReference type="Proteomes" id="UP000050515"/>
    </source>
</evidence>
<evidence type="ECO:0000313" key="3">
    <source>
        <dbReference type="Proteomes" id="UP000050320"/>
    </source>
</evidence>
<reference evidence="1 4" key="1">
    <citation type="submission" date="2015-09" db="EMBL/GenBank/DDBJ databases">
        <title>Draft genome sequence of Acidiplasma aeolicum DSM 18409.</title>
        <authorList>
            <person name="Hemp J."/>
        </authorList>
    </citation>
    <scope>NUCLEOTIDE SEQUENCE [LARGE SCALE GENOMIC DNA]</scope>
    <source>
        <strain evidence="1 4">V</strain>
    </source>
</reference>
<comment type="caution">
    <text evidence="1">The sequence shown here is derived from an EMBL/GenBank/DDBJ whole genome shotgun (WGS) entry which is preliminary data.</text>
</comment>
<protein>
    <submittedName>
        <fullName evidence="1">Uncharacterized protein</fullName>
    </submittedName>
</protein>
<dbReference type="EMBL" id="LJCQ01000241">
    <property type="protein sequence ID" value="KPV46457.1"/>
    <property type="molecule type" value="Genomic_DNA"/>
</dbReference>
<dbReference type="InterPro" id="IPR027396">
    <property type="entry name" value="DsrEFH-like"/>
</dbReference>
<dbReference type="Gene3D" id="3.40.1260.10">
    <property type="entry name" value="DsrEFH-like"/>
    <property type="match status" value="1"/>
</dbReference>